<gene>
    <name evidence="4" type="ORF">CTER_1304</name>
</gene>
<dbReference type="GO" id="GO:0016829">
    <property type="term" value="F:lyase activity"/>
    <property type="evidence" value="ECO:0007669"/>
    <property type="project" value="UniProtKB-KW"/>
</dbReference>
<keyword evidence="2" id="KW-0408">Iron</keyword>
<dbReference type="RefSeq" id="WP_004624943.1">
    <property type="nucleotide sequence ID" value="NZ_AORV01000026.1"/>
</dbReference>
<evidence type="ECO:0000256" key="3">
    <source>
        <dbReference type="ARBA" id="ARBA00023014"/>
    </source>
</evidence>
<comment type="caution">
    <text evidence="4">The sequence shown here is derived from an EMBL/GenBank/DDBJ whole genome shotgun (WGS) entry which is preliminary data.</text>
</comment>
<dbReference type="InterPro" id="IPR007197">
    <property type="entry name" value="rSAM"/>
</dbReference>
<sequence>MHNNTQLCPGEMLRIKIHSNTPTCPLIYEIVPVMGCEFQCTYCNALGQEDTEKFLPVKVDTQYPEFLRNEIKKHKAVNKNPLYYYCPKSDCFQKPLMETGVTRGILEVLRDEQCHYILVTKGVPTDDLFKLLVETREKCQVIITYGMPAEEIRQAVEPCAAALEERITFAKACVAAGIQTAAILEPLFPFKDLSFVGGIMDRFIEAGVDHFAIDFARVTHGCLERIAKQIPEHIDEFKEIYIRDNSHNEDYRTANDTHVIRYSPPKEYMLEKFNSIKQMAEQRGSTVSICNSFGFDGFNNEAQKRGYICMGINMDMVEKR</sequence>
<dbReference type="PANTHER" id="PTHR43432:SF3">
    <property type="entry name" value="SLR0285 PROTEIN"/>
    <property type="match status" value="1"/>
</dbReference>
<accession>S0FLA9</accession>
<evidence type="ECO:0000256" key="2">
    <source>
        <dbReference type="ARBA" id="ARBA00023004"/>
    </source>
</evidence>
<dbReference type="PATRIC" id="fig|1195236.3.peg.1621"/>
<dbReference type="STRING" id="1195236.CTER_1304"/>
<dbReference type="SFLD" id="SFLDS00029">
    <property type="entry name" value="Radical_SAM"/>
    <property type="match status" value="1"/>
</dbReference>
<keyword evidence="3" id="KW-0411">Iron-sulfur</keyword>
<dbReference type="eggNOG" id="COG1533">
    <property type="taxonomic scope" value="Bacteria"/>
</dbReference>
<proteinExistence type="predicted"/>
<evidence type="ECO:0000256" key="1">
    <source>
        <dbReference type="ARBA" id="ARBA00022723"/>
    </source>
</evidence>
<dbReference type="SFLD" id="SFLDG01084">
    <property type="entry name" value="Uncharacterised_Radical_SAM_Su"/>
    <property type="match status" value="1"/>
</dbReference>
<dbReference type="AlphaFoldDB" id="S0FLA9"/>
<dbReference type="EMBL" id="AORV01000026">
    <property type="protein sequence ID" value="EMS72682.1"/>
    <property type="molecule type" value="Genomic_DNA"/>
</dbReference>
<dbReference type="InterPro" id="IPR058240">
    <property type="entry name" value="rSAM_sf"/>
</dbReference>
<dbReference type="InterPro" id="IPR040086">
    <property type="entry name" value="MJ0683-like"/>
</dbReference>
<dbReference type="Proteomes" id="UP000014155">
    <property type="component" value="Unassembled WGS sequence"/>
</dbReference>
<protein>
    <submittedName>
        <fullName evidence="4">DNA repair photolyase</fullName>
    </submittedName>
</protein>
<keyword evidence="1" id="KW-0479">Metal-binding</keyword>
<evidence type="ECO:0000313" key="4">
    <source>
        <dbReference type="EMBL" id="EMS72682.1"/>
    </source>
</evidence>
<dbReference type="GO" id="GO:0051536">
    <property type="term" value="F:iron-sulfur cluster binding"/>
    <property type="evidence" value="ECO:0007669"/>
    <property type="project" value="UniProtKB-KW"/>
</dbReference>
<dbReference type="SUPFAM" id="SSF102114">
    <property type="entry name" value="Radical SAM enzymes"/>
    <property type="match status" value="1"/>
</dbReference>
<dbReference type="GO" id="GO:0046872">
    <property type="term" value="F:metal ion binding"/>
    <property type="evidence" value="ECO:0007669"/>
    <property type="project" value="UniProtKB-KW"/>
</dbReference>
<keyword evidence="4" id="KW-0456">Lyase</keyword>
<organism evidence="4 5">
    <name type="scientific">Ruminiclostridium cellobioparum subsp. termitidis CT1112</name>
    <dbReference type="NCBI Taxonomy" id="1195236"/>
    <lineage>
        <taxon>Bacteria</taxon>
        <taxon>Bacillati</taxon>
        <taxon>Bacillota</taxon>
        <taxon>Clostridia</taxon>
        <taxon>Eubacteriales</taxon>
        <taxon>Oscillospiraceae</taxon>
        <taxon>Ruminiclostridium</taxon>
    </lineage>
</organism>
<name>S0FLA9_RUMCE</name>
<evidence type="ECO:0000313" key="5">
    <source>
        <dbReference type="Proteomes" id="UP000014155"/>
    </source>
</evidence>
<dbReference type="Gene3D" id="3.80.30.30">
    <property type="match status" value="1"/>
</dbReference>
<reference evidence="4 5" key="1">
    <citation type="journal article" date="2013" name="Genome Announc.">
        <title>Draft Genome Sequence of the Cellulolytic, Mesophilic, Anaerobic Bacterium Clostridium termitidis Strain CT1112 (DSM 5398).</title>
        <authorList>
            <person name="Lal S."/>
            <person name="Ramachandran U."/>
            <person name="Zhang X."/>
            <person name="Munir R."/>
            <person name="Sparling R."/>
            <person name="Levin D.B."/>
        </authorList>
    </citation>
    <scope>NUCLEOTIDE SEQUENCE [LARGE SCALE GENOMIC DNA]</scope>
    <source>
        <strain evidence="4 5">CT1112</strain>
    </source>
</reference>
<dbReference type="PANTHER" id="PTHR43432">
    <property type="entry name" value="SLR0285 PROTEIN"/>
    <property type="match status" value="1"/>
</dbReference>
<keyword evidence="5" id="KW-1185">Reference proteome</keyword>